<sequence>MSAVRAATLSRPDRVATEFIHHRRYADRLDGLYRPNRCGVERCCD</sequence>
<dbReference type="Proteomes" id="UP000189229">
    <property type="component" value="Unassembled WGS sequence"/>
</dbReference>
<evidence type="ECO:0000313" key="2">
    <source>
        <dbReference type="EMBL" id="OOK77840.1"/>
    </source>
</evidence>
<dbReference type="EMBL" id="MVBM01000009">
    <property type="protein sequence ID" value="OOK66527.1"/>
    <property type="molecule type" value="Genomic_DNA"/>
</dbReference>
<gene>
    <name evidence="2" type="ORF">BZL29_3214</name>
    <name evidence="1" type="ORF">BZL30_8276</name>
</gene>
<dbReference type="EMBL" id="MVBN01000003">
    <property type="protein sequence ID" value="OOK77840.1"/>
    <property type="molecule type" value="Genomic_DNA"/>
</dbReference>
<reference evidence="3 4" key="1">
    <citation type="submission" date="2017-02" db="EMBL/GenBank/DDBJ databases">
        <title>Complete genome sequences of Mycobacterium kansasii strains isolated from rhesus macaques.</title>
        <authorList>
            <person name="Panda A."/>
            <person name="Nagaraj S."/>
            <person name="Zhao X."/>
            <person name="Tettelin H."/>
            <person name="Detolla L.J."/>
        </authorList>
    </citation>
    <scope>NUCLEOTIDE SEQUENCE [LARGE SCALE GENOMIC DNA]</scope>
    <source>
        <strain evidence="2 3">11-3469</strain>
        <strain evidence="1 4">11-3813</strain>
    </source>
</reference>
<accession>A0A1V3XFG8</accession>
<proteinExistence type="predicted"/>
<name>A0A1V3XFG8_MYCKA</name>
<comment type="caution">
    <text evidence="2">The sequence shown here is derived from an EMBL/GenBank/DDBJ whole genome shotgun (WGS) entry which is preliminary data.</text>
</comment>
<protein>
    <submittedName>
        <fullName evidence="2">Uncharacterized protein</fullName>
    </submittedName>
</protein>
<evidence type="ECO:0000313" key="1">
    <source>
        <dbReference type="EMBL" id="OOK66527.1"/>
    </source>
</evidence>
<dbReference type="AlphaFoldDB" id="A0A1V3XFG8"/>
<dbReference type="Proteomes" id="UP000188532">
    <property type="component" value="Unassembled WGS sequence"/>
</dbReference>
<evidence type="ECO:0000313" key="3">
    <source>
        <dbReference type="Proteomes" id="UP000188532"/>
    </source>
</evidence>
<organism evidence="2 3">
    <name type="scientific">Mycobacterium kansasii</name>
    <dbReference type="NCBI Taxonomy" id="1768"/>
    <lineage>
        <taxon>Bacteria</taxon>
        <taxon>Bacillati</taxon>
        <taxon>Actinomycetota</taxon>
        <taxon>Actinomycetes</taxon>
        <taxon>Mycobacteriales</taxon>
        <taxon>Mycobacteriaceae</taxon>
        <taxon>Mycobacterium</taxon>
    </lineage>
</organism>
<evidence type="ECO:0000313" key="4">
    <source>
        <dbReference type="Proteomes" id="UP000189229"/>
    </source>
</evidence>